<dbReference type="SUPFAM" id="SSF53474">
    <property type="entry name" value="alpha/beta-Hydrolases"/>
    <property type="match status" value="1"/>
</dbReference>
<keyword evidence="3" id="KW-1185">Reference proteome</keyword>
<dbReference type="RefSeq" id="XP_003678040.1">
    <property type="nucleotide sequence ID" value="XM_003677992.1"/>
</dbReference>
<dbReference type="InterPro" id="IPR002925">
    <property type="entry name" value="Dienelactn_hydro"/>
</dbReference>
<dbReference type="AlphaFoldDB" id="G0VJL4"/>
<dbReference type="PANTHER" id="PTHR17630">
    <property type="entry name" value="DIENELACTONE HYDROLASE"/>
    <property type="match status" value="1"/>
</dbReference>
<reference evidence="2 3" key="1">
    <citation type="journal article" date="2011" name="Proc. Natl. Acad. Sci. U.S.A.">
        <title>Evolutionary erosion of yeast sex chromosomes by mating-type switching accidents.</title>
        <authorList>
            <person name="Gordon J.L."/>
            <person name="Armisen D."/>
            <person name="Proux-Wera E."/>
            <person name="Oheigeartaigh S.S."/>
            <person name="Byrne K.P."/>
            <person name="Wolfe K.H."/>
        </authorList>
    </citation>
    <scope>NUCLEOTIDE SEQUENCE [LARGE SCALE GENOMIC DNA]</scope>
    <source>
        <strain evidence="3">ATCC 76901 / BCRC 22586 / CBS 4309 / NBRC 1992 / NRRL Y-12630</strain>
    </source>
</reference>
<organism evidence="2 3">
    <name type="scientific">Naumovozyma castellii</name>
    <name type="common">Yeast</name>
    <name type="synonym">Saccharomyces castellii</name>
    <dbReference type="NCBI Taxonomy" id="27288"/>
    <lineage>
        <taxon>Eukaryota</taxon>
        <taxon>Fungi</taxon>
        <taxon>Dikarya</taxon>
        <taxon>Ascomycota</taxon>
        <taxon>Saccharomycotina</taxon>
        <taxon>Saccharomycetes</taxon>
        <taxon>Saccharomycetales</taxon>
        <taxon>Saccharomycetaceae</taxon>
        <taxon>Naumovozyma</taxon>
    </lineage>
</organism>
<evidence type="ECO:0000313" key="3">
    <source>
        <dbReference type="Proteomes" id="UP000001640"/>
    </source>
</evidence>
<dbReference type="GeneID" id="96905385"/>
<gene>
    <name evidence="2" type="primary">NCAS0I00260</name>
    <name evidence="2" type="ordered locus">NCAS_0I00260</name>
</gene>
<dbReference type="Pfam" id="PF01738">
    <property type="entry name" value="DLH"/>
    <property type="match status" value="1"/>
</dbReference>
<dbReference type="PANTHER" id="PTHR17630:SF44">
    <property type="entry name" value="PROTEIN AIM2"/>
    <property type="match status" value="1"/>
</dbReference>
<dbReference type="OrthoDB" id="17560at2759"/>
<dbReference type="FunCoup" id="G0VJL4">
    <property type="interactions" value="277"/>
</dbReference>
<dbReference type="OMA" id="PGKCCFE"/>
<proteinExistence type="predicted"/>
<protein>
    <recommendedName>
        <fullName evidence="1">Dienelactone hydrolase domain-containing protein</fullName>
    </recommendedName>
</protein>
<dbReference type="KEGG" id="ncs:NCAS_0I00260"/>
<evidence type="ECO:0000313" key="2">
    <source>
        <dbReference type="EMBL" id="CCC71694.1"/>
    </source>
</evidence>
<sequence>MASNRPGKCCFSGFYHEGTPKGIHESIYGVDTYVTGSASPKEKVIVILTDVYGNRFNNVNLIADQLADAGYKVYIPDILFNDPVVALDGSVDFNEWLAKHDAVKTRAVVDNFLKELKREFGPKFIGVIGYCFGAKFAVQQISSKDGLANCCAIAHPSFVSIDEIKAIGNKKPLLISAAENDTIFPADLRHTTEDTLREIGARYQLDLFSGVSHGFAARGDVSDPVVKYAKEKALRDQIFWFDHFST</sequence>
<dbReference type="InParanoid" id="G0VJL4"/>
<accession>G0VJL4</accession>
<dbReference type="HOGENOM" id="CLU_054590_2_1_1"/>
<dbReference type="Gene3D" id="3.40.50.1820">
    <property type="entry name" value="alpha/beta hydrolase"/>
    <property type="match status" value="1"/>
</dbReference>
<dbReference type="STRING" id="1064592.G0VJL4"/>
<dbReference type="InterPro" id="IPR029058">
    <property type="entry name" value="AB_hydrolase_fold"/>
</dbReference>
<name>G0VJL4_NAUCA</name>
<feature type="domain" description="Dienelactone hydrolase" evidence="1">
    <location>
        <begin position="30"/>
        <end position="244"/>
    </location>
</feature>
<reference key="2">
    <citation type="submission" date="2011-08" db="EMBL/GenBank/DDBJ databases">
        <title>Genome sequence of Naumovozyma castellii.</title>
        <authorList>
            <person name="Gordon J.L."/>
            <person name="Armisen D."/>
            <person name="Proux-Wera E."/>
            <person name="OhEigeartaigh S.S."/>
            <person name="Byrne K.P."/>
            <person name="Wolfe K.H."/>
        </authorList>
    </citation>
    <scope>NUCLEOTIDE SEQUENCE</scope>
    <source>
        <strain>Type strain:CBS 4309</strain>
    </source>
</reference>
<evidence type="ECO:0000259" key="1">
    <source>
        <dbReference type="Pfam" id="PF01738"/>
    </source>
</evidence>
<dbReference type="Proteomes" id="UP000001640">
    <property type="component" value="Chromosome 9"/>
</dbReference>
<dbReference type="eggNOG" id="KOG3043">
    <property type="taxonomic scope" value="Eukaryota"/>
</dbReference>
<dbReference type="EMBL" id="HE576760">
    <property type="protein sequence ID" value="CCC71694.1"/>
    <property type="molecule type" value="Genomic_DNA"/>
</dbReference>
<dbReference type="GO" id="GO:0016787">
    <property type="term" value="F:hydrolase activity"/>
    <property type="evidence" value="ECO:0007669"/>
    <property type="project" value="InterPro"/>
</dbReference>